<feature type="signal peptide" evidence="1">
    <location>
        <begin position="1"/>
        <end position="21"/>
    </location>
</feature>
<keyword evidence="1" id="KW-0732">Signal</keyword>
<keyword evidence="3" id="KW-1185">Reference proteome</keyword>
<proteinExistence type="predicted"/>
<accession>A0A834M8P8</accession>
<evidence type="ECO:0000256" key="1">
    <source>
        <dbReference type="SAM" id="SignalP"/>
    </source>
</evidence>
<evidence type="ECO:0000313" key="3">
    <source>
        <dbReference type="Proteomes" id="UP000625711"/>
    </source>
</evidence>
<dbReference type="Proteomes" id="UP000625711">
    <property type="component" value="Unassembled WGS sequence"/>
</dbReference>
<reference evidence="2" key="1">
    <citation type="submission" date="2020-08" db="EMBL/GenBank/DDBJ databases">
        <title>Genome sequencing and assembly of the red palm weevil Rhynchophorus ferrugineus.</title>
        <authorList>
            <person name="Dias G.B."/>
            <person name="Bergman C.M."/>
            <person name="Manee M."/>
        </authorList>
    </citation>
    <scope>NUCLEOTIDE SEQUENCE</scope>
    <source>
        <strain evidence="2">AA-2017</strain>
        <tissue evidence="2">Whole larva</tissue>
    </source>
</reference>
<comment type="caution">
    <text evidence="2">The sequence shown here is derived from an EMBL/GenBank/DDBJ whole genome shotgun (WGS) entry which is preliminary data.</text>
</comment>
<name>A0A834M8P8_RHYFE</name>
<dbReference type="OrthoDB" id="7962197at2759"/>
<organism evidence="2 3">
    <name type="scientific">Rhynchophorus ferrugineus</name>
    <name type="common">Red palm weevil</name>
    <name type="synonym">Curculio ferrugineus</name>
    <dbReference type="NCBI Taxonomy" id="354439"/>
    <lineage>
        <taxon>Eukaryota</taxon>
        <taxon>Metazoa</taxon>
        <taxon>Ecdysozoa</taxon>
        <taxon>Arthropoda</taxon>
        <taxon>Hexapoda</taxon>
        <taxon>Insecta</taxon>
        <taxon>Pterygota</taxon>
        <taxon>Neoptera</taxon>
        <taxon>Endopterygota</taxon>
        <taxon>Coleoptera</taxon>
        <taxon>Polyphaga</taxon>
        <taxon>Cucujiformia</taxon>
        <taxon>Curculionidae</taxon>
        <taxon>Dryophthorinae</taxon>
        <taxon>Rhynchophorus</taxon>
    </lineage>
</organism>
<feature type="chain" id="PRO_5032521459" description="C-type lectin" evidence="1">
    <location>
        <begin position="22"/>
        <end position="100"/>
    </location>
</feature>
<dbReference type="InterPro" id="IPR016187">
    <property type="entry name" value="CTDL_fold"/>
</dbReference>
<dbReference type="Gene3D" id="3.10.100.10">
    <property type="entry name" value="Mannose-Binding Protein A, subunit A"/>
    <property type="match status" value="1"/>
</dbReference>
<dbReference type="AlphaFoldDB" id="A0A834M8P8"/>
<sequence length="100" mass="11484">MTLFNISFMICLFGFHTSVWCQQNHYRNLNTIYHVSSNAQNWFQAFIMCKNAGMDLASITSKDQHDKLEEYLKNNSYNPALNISTGTVTKISQKIKTVSP</sequence>
<dbReference type="EMBL" id="JAACXV010012049">
    <property type="protein sequence ID" value="KAF7274813.1"/>
    <property type="molecule type" value="Genomic_DNA"/>
</dbReference>
<dbReference type="CDD" id="cd00037">
    <property type="entry name" value="CLECT"/>
    <property type="match status" value="1"/>
</dbReference>
<dbReference type="InterPro" id="IPR016186">
    <property type="entry name" value="C-type_lectin-like/link_sf"/>
</dbReference>
<dbReference type="SUPFAM" id="SSF56436">
    <property type="entry name" value="C-type lectin-like"/>
    <property type="match status" value="1"/>
</dbReference>
<protein>
    <recommendedName>
        <fullName evidence="4">C-type lectin</fullName>
    </recommendedName>
</protein>
<evidence type="ECO:0000313" key="2">
    <source>
        <dbReference type="EMBL" id="KAF7274813.1"/>
    </source>
</evidence>
<evidence type="ECO:0008006" key="4">
    <source>
        <dbReference type="Google" id="ProtNLM"/>
    </source>
</evidence>
<gene>
    <name evidence="2" type="ORF">GWI33_012515</name>
</gene>